<reference evidence="2 3" key="1">
    <citation type="submission" date="2014-05" db="EMBL/GenBank/DDBJ databases">
        <title>ATOL: Assembling a taxonomically balanced genome-scale reconstruction of the evolutionary history of the Enterobacteriaceae.</title>
        <authorList>
            <person name="Plunkett G.III."/>
            <person name="Neeno-Eckwall E.C."/>
            <person name="Glasner J.D."/>
            <person name="Perna N.T."/>
        </authorList>
    </citation>
    <scope>NUCLEOTIDE SEQUENCE [LARGE SCALE GENOMIC DNA]</scope>
    <source>
        <strain evidence="2 3">ATCC 33852</strain>
    </source>
</reference>
<dbReference type="InterPro" id="IPR036291">
    <property type="entry name" value="NAD(P)-bd_dom_sf"/>
</dbReference>
<dbReference type="GeneID" id="78379648"/>
<dbReference type="EC" id="1.-.-.-" evidence="2"/>
<evidence type="ECO:0000313" key="2">
    <source>
        <dbReference type="EMBL" id="KFC83234.1"/>
    </source>
</evidence>
<protein>
    <submittedName>
        <fullName evidence="2">Zinc-binding dehydrogenase</fullName>
        <ecNumber evidence="2">1.-.-.-</ecNumber>
        <ecNumber evidence="2">2.3.1.-</ecNumber>
    </submittedName>
</protein>
<proteinExistence type="predicted"/>
<feature type="domain" description="Enoyl reductase (ER)" evidence="1">
    <location>
        <begin position="13"/>
        <end position="308"/>
    </location>
</feature>
<dbReference type="eggNOG" id="COG0604">
    <property type="taxonomic scope" value="Bacteria"/>
</dbReference>
<dbReference type="InterPro" id="IPR013154">
    <property type="entry name" value="ADH-like_N"/>
</dbReference>
<comment type="caution">
    <text evidence="2">The sequence shown here is derived from an EMBL/GenBank/DDBJ whole genome shotgun (WGS) entry which is preliminary data.</text>
</comment>
<dbReference type="Pfam" id="PF13602">
    <property type="entry name" value="ADH_zinc_N_2"/>
    <property type="match status" value="1"/>
</dbReference>
<organism evidence="2 3">
    <name type="scientific">Ewingella americana (strain ATCC 33852 / DSM 4580 / CCUG 14506 / JCM 5911 / LMG 7869 / NCTC 12157 / CDC 1468-78)</name>
    <dbReference type="NCBI Taxonomy" id="910964"/>
    <lineage>
        <taxon>Bacteria</taxon>
        <taxon>Pseudomonadati</taxon>
        <taxon>Pseudomonadota</taxon>
        <taxon>Gammaproteobacteria</taxon>
        <taxon>Enterobacterales</taxon>
        <taxon>Yersiniaceae</taxon>
        <taxon>Ewingella</taxon>
    </lineage>
</organism>
<dbReference type="GO" id="GO:0043957">
    <property type="term" value="F:acryloyl-CoA reductase (NADPH) activity"/>
    <property type="evidence" value="ECO:0007669"/>
    <property type="project" value="TreeGrafter"/>
</dbReference>
<dbReference type="EMBL" id="JMPJ01000038">
    <property type="protein sequence ID" value="KFC83234.1"/>
    <property type="molecule type" value="Genomic_DNA"/>
</dbReference>
<dbReference type="AlphaFoldDB" id="A0A085GHN9"/>
<keyword evidence="2" id="KW-0560">Oxidoreductase</keyword>
<keyword evidence="3" id="KW-1185">Reference proteome</keyword>
<dbReference type="OrthoDB" id="9785812at2"/>
<dbReference type="InterPro" id="IPR020843">
    <property type="entry name" value="ER"/>
</dbReference>
<dbReference type="GO" id="GO:0016746">
    <property type="term" value="F:acyltransferase activity"/>
    <property type="evidence" value="ECO:0007669"/>
    <property type="project" value="UniProtKB-KW"/>
</dbReference>
<gene>
    <name evidence="2" type="ORF">GEAM_1304</name>
</gene>
<dbReference type="STRING" id="910964.GEAM_1304"/>
<dbReference type="CDD" id="cd05289">
    <property type="entry name" value="MDR_like_2"/>
    <property type="match status" value="1"/>
</dbReference>
<dbReference type="SMART" id="SM00829">
    <property type="entry name" value="PKS_ER"/>
    <property type="match status" value="1"/>
</dbReference>
<dbReference type="Proteomes" id="UP000028640">
    <property type="component" value="Unassembled WGS sequence"/>
</dbReference>
<dbReference type="Gene3D" id="3.40.50.720">
    <property type="entry name" value="NAD(P)-binding Rossmann-like Domain"/>
    <property type="match status" value="1"/>
</dbReference>
<dbReference type="EC" id="2.3.1.-" evidence="2"/>
<dbReference type="InterPro" id="IPR011032">
    <property type="entry name" value="GroES-like_sf"/>
</dbReference>
<dbReference type="PANTHER" id="PTHR43677">
    <property type="entry name" value="SHORT-CHAIN DEHYDROGENASE/REDUCTASE"/>
    <property type="match status" value="1"/>
</dbReference>
<evidence type="ECO:0000259" key="1">
    <source>
        <dbReference type="SMART" id="SM00829"/>
    </source>
</evidence>
<dbReference type="SUPFAM" id="SSF51735">
    <property type="entry name" value="NAD(P)-binding Rossmann-fold domains"/>
    <property type="match status" value="1"/>
</dbReference>
<dbReference type="PANTHER" id="PTHR43677:SF1">
    <property type="entry name" value="ACRYLYL-COA REDUCTASE ACUI-RELATED"/>
    <property type="match status" value="1"/>
</dbReference>
<dbReference type="RefSeq" id="WP_051899428.1">
    <property type="nucleotide sequence ID" value="NZ_JMPJ01000038.1"/>
</dbReference>
<keyword evidence="2" id="KW-0808">Transferase</keyword>
<keyword evidence="2" id="KW-0012">Acyltransferase</keyword>
<name>A0A085GHN9_EWIA3</name>
<accession>A0A085GHN9</accession>
<dbReference type="SUPFAM" id="SSF50129">
    <property type="entry name" value="GroES-like"/>
    <property type="match status" value="1"/>
</dbReference>
<dbReference type="InterPro" id="IPR051397">
    <property type="entry name" value="Zn-ADH-like_protein"/>
</dbReference>
<sequence>MNKPLAAVMYRYGAQDTIKIEPIQRPKVSPGKVIVEIKAAGINPLDWKLRDGTFKNIFPLVLPCVLGVEFAGNVIEVGEGVTSFKVGDRVIGKSLNYGAFAEIIETTPDLLVPTPDNLGDSIAATLPVAGLTAWTGLFDIGALKSGETVLIQGAAGGVGSLAVPLAQRAGAKVIATASRKNKSYVKSLGAAEVIDYSDPEALAQLKDVDLILDLVGGKPLTALWSALSPNGRIASAVAVDIAGKKPDGQPGKGTFFQMKYNAAVLSTIARDIAKGEIPYTPPREFSLNDASLALDSVKSGVYRGKTVLRMKE</sequence>
<evidence type="ECO:0000313" key="3">
    <source>
        <dbReference type="Proteomes" id="UP000028640"/>
    </source>
</evidence>
<dbReference type="Pfam" id="PF08240">
    <property type="entry name" value="ADH_N"/>
    <property type="match status" value="1"/>
</dbReference>
<dbReference type="Gene3D" id="3.90.180.10">
    <property type="entry name" value="Medium-chain alcohol dehydrogenases, catalytic domain"/>
    <property type="match status" value="1"/>
</dbReference>